<organism evidence="1">
    <name type="scientific">freshwater metagenome</name>
    <dbReference type="NCBI Taxonomy" id="449393"/>
    <lineage>
        <taxon>unclassified sequences</taxon>
        <taxon>metagenomes</taxon>
        <taxon>ecological metagenomes</taxon>
    </lineage>
</organism>
<dbReference type="AlphaFoldDB" id="A0A6J6M6Y3"/>
<dbReference type="EMBL" id="CAEZWU010000096">
    <property type="protein sequence ID" value="CAB4669746.1"/>
    <property type="molecule type" value="Genomic_DNA"/>
</dbReference>
<reference evidence="1" key="1">
    <citation type="submission" date="2020-05" db="EMBL/GenBank/DDBJ databases">
        <authorList>
            <person name="Chiriac C."/>
            <person name="Salcher M."/>
            <person name="Ghai R."/>
            <person name="Kavagutti S V."/>
        </authorList>
    </citation>
    <scope>NUCLEOTIDE SEQUENCE</scope>
</reference>
<name>A0A6J6M6Y3_9ZZZZ</name>
<gene>
    <name evidence="1" type="ORF">UFOPK2292_00739</name>
</gene>
<protein>
    <submittedName>
        <fullName evidence="1">Unannotated protein</fullName>
    </submittedName>
</protein>
<dbReference type="SUPFAM" id="SSF89796">
    <property type="entry name" value="CoA-transferase family III (CaiB/BaiF)"/>
    <property type="match status" value="1"/>
</dbReference>
<proteinExistence type="predicted"/>
<accession>A0A6J6M6Y3</accession>
<dbReference type="Gene3D" id="3.40.50.10540">
    <property type="entry name" value="Crotonobetainyl-coa:carnitine coa-transferase, domain 1"/>
    <property type="match status" value="1"/>
</dbReference>
<dbReference type="InterPro" id="IPR023606">
    <property type="entry name" value="CoA-Trfase_III_dom_1_sf"/>
</dbReference>
<sequence>MCFAPVLTMSEAAEHPHNVARNTFIEIAGAVQPAPAPRFSRTTVPKPGAPAHVGSHSREVLTKWGIKNIDDLMARGVVKELSS</sequence>
<evidence type="ECO:0000313" key="1">
    <source>
        <dbReference type="EMBL" id="CAB4669746.1"/>
    </source>
</evidence>